<organism evidence="4 5">
    <name type="scientific">Nocardioides islandensis</name>
    <dbReference type="NCBI Taxonomy" id="433663"/>
    <lineage>
        <taxon>Bacteria</taxon>
        <taxon>Bacillati</taxon>
        <taxon>Actinomycetota</taxon>
        <taxon>Actinomycetes</taxon>
        <taxon>Propionibacteriales</taxon>
        <taxon>Nocardioidaceae</taxon>
        <taxon>Nocardioides</taxon>
    </lineage>
</organism>
<accession>A0A930YG27</accession>
<feature type="chain" id="PRO_5036689641" evidence="2">
    <location>
        <begin position="32"/>
        <end position="290"/>
    </location>
</feature>
<feature type="region of interest" description="Disordered" evidence="1">
    <location>
        <begin position="26"/>
        <end position="62"/>
    </location>
</feature>
<proteinExistence type="predicted"/>
<feature type="compositionally biased region" description="Low complexity" evidence="1">
    <location>
        <begin position="41"/>
        <end position="59"/>
    </location>
</feature>
<evidence type="ECO:0000259" key="3">
    <source>
        <dbReference type="Pfam" id="PF13845"/>
    </source>
</evidence>
<keyword evidence="5" id="KW-1185">Reference proteome</keyword>
<feature type="domain" description="Septum formation-related" evidence="3">
    <location>
        <begin position="154"/>
        <end position="284"/>
    </location>
</feature>
<dbReference type="EMBL" id="JADKPN010000001">
    <property type="protein sequence ID" value="MBF4761534.1"/>
    <property type="molecule type" value="Genomic_DNA"/>
</dbReference>
<name>A0A930YG27_9ACTN</name>
<reference evidence="4" key="1">
    <citation type="submission" date="2020-11" db="EMBL/GenBank/DDBJ databases">
        <title>Nocardioides sp. nov., isolated from Soil of Cynanchum wilfordii Hemsley rhizosphere.</title>
        <authorList>
            <person name="Lee J.-S."/>
            <person name="Suh M.K."/>
            <person name="Kim J.-S."/>
        </authorList>
    </citation>
    <scope>NUCLEOTIDE SEQUENCE</scope>
    <source>
        <strain evidence="4">KCTC 19275</strain>
    </source>
</reference>
<feature type="domain" description="Septum formation-related" evidence="3">
    <location>
        <begin position="58"/>
        <end position="152"/>
    </location>
</feature>
<dbReference type="Proteomes" id="UP000640489">
    <property type="component" value="Unassembled WGS sequence"/>
</dbReference>
<dbReference type="Pfam" id="PF13845">
    <property type="entry name" value="Septum_form"/>
    <property type="match status" value="2"/>
</dbReference>
<comment type="caution">
    <text evidence="4">The sequence shown here is derived from an EMBL/GenBank/DDBJ whole genome shotgun (WGS) entry which is preliminary data.</text>
</comment>
<evidence type="ECO:0000313" key="5">
    <source>
        <dbReference type="Proteomes" id="UP000640489"/>
    </source>
</evidence>
<protein>
    <submittedName>
        <fullName evidence="4">Septum formation family protein</fullName>
    </submittedName>
</protein>
<gene>
    <name evidence="4" type="ORF">ISU07_00210</name>
</gene>
<feature type="signal peptide" evidence="2">
    <location>
        <begin position="1"/>
        <end position="31"/>
    </location>
</feature>
<evidence type="ECO:0000256" key="1">
    <source>
        <dbReference type="SAM" id="MobiDB-lite"/>
    </source>
</evidence>
<dbReference type="AlphaFoldDB" id="A0A930YG27"/>
<evidence type="ECO:0000256" key="2">
    <source>
        <dbReference type="SAM" id="SignalP"/>
    </source>
</evidence>
<dbReference type="InterPro" id="IPR026004">
    <property type="entry name" value="Septum_form"/>
</dbReference>
<evidence type="ECO:0000313" key="4">
    <source>
        <dbReference type="EMBL" id="MBF4761534.1"/>
    </source>
</evidence>
<sequence>MLGEDEPVRRALALAAAALLLAGCSSGESGAGTTPPGPDGGSSATDSPTSPSSATPATAKAVPRPKDRACYAYRYDDAVAPVAHGKPVPCDHAHTAITFSVGELDSVVDGHLLSVDSDHVQAQVADACPKAFAGFVGGTDEARRLTMLRPVWFTPSLSQSDQGADWYRCDAVAIAADETLAPLVGRLQGVLGRPLARERYAMCGTAEPGTADFRRVICSGRHSWRALSTVDIAGAAYPGVEQARAAGQQPCQDAAAGVADDPLNYRWGYEWPTADQWAKGQHYGICWAPA</sequence>
<keyword evidence="2" id="KW-0732">Signal</keyword>